<dbReference type="Proteomes" id="UP000054995">
    <property type="component" value="Unassembled WGS sequence"/>
</dbReference>
<evidence type="ECO:0000313" key="1">
    <source>
        <dbReference type="EMBL" id="KRY81535.1"/>
    </source>
</evidence>
<evidence type="ECO:0000313" key="2">
    <source>
        <dbReference type="Proteomes" id="UP000054995"/>
    </source>
</evidence>
<dbReference type="EMBL" id="JYDT01000220">
    <property type="protein sequence ID" value="KRY81535.1"/>
    <property type="molecule type" value="Genomic_DNA"/>
</dbReference>
<reference evidence="1 2" key="1">
    <citation type="submission" date="2015-01" db="EMBL/GenBank/DDBJ databases">
        <title>Evolution of Trichinella species and genotypes.</title>
        <authorList>
            <person name="Korhonen P.K."/>
            <person name="Edoardo P."/>
            <person name="Giuseppe L.R."/>
            <person name="Gasser R.B."/>
        </authorList>
    </citation>
    <scope>NUCLEOTIDE SEQUENCE [LARGE SCALE GENOMIC DNA]</scope>
    <source>
        <strain evidence="1">ISS470</strain>
    </source>
</reference>
<protein>
    <submittedName>
        <fullName evidence="1">Uncharacterized protein</fullName>
    </submittedName>
</protein>
<accession>A0A0V1F6W5</accession>
<keyword evidence="2" id="KW-1185">Reference proteome</keyword>
<gene>
    <name evidence="1" type="ORF">T4D_15318</name>
</gene>
<name>A0A0V1F6W5_TRIPS</name>
<organism evidence="1 2">
    <name type="scientific">Trichinella pseudospiralis</name>
    <name type="common">Parasitic roundworm</name>
    <dbReference type="NCBI Taxonomy" id="6337"/>
    <lineage>
        <taxon>Eukaryota</taxon>
        <taxon>Metazoa</taxon>
        <taxon>Ecdysozoa</taxon>
        <taxon>Nematoda</taxon>
        <taxon>Enoplea</taxon>
        <taxon>Dorylaimia</taxon>
        <taxon>Trichinellida</taxon>
        <taxon>Trichinellidae</taxon>
        <taxon>Trichinella</taxon>
    </lineage>
</organism>
<comment type="caution">
    <text evidence="1">The sequence shown here is derived from an EMBL/GenBank/DDBJ whole genome shotgun (WGS) entry which is preliminary data.</text>
</comment>
<proteinExistence type="predicted"/>
<sequence>MLNKADQEADVEFIQHISSAKFNYLKLQQILRHLNIKEISNTLVIWHDKKYSPSLRIQKSKGFNLGFSRLNAEGEFSRKIALKCNYDAKKFAA</sequence>
<dbReference type="AlphaFoldDB" id="A0A0V1F6W5"/>